<dbReference type="InterPro" id="IPR058248">
    <property type="entry name" value="Lxx211020-like"/>
</dbReference>
<evidence type="ECO:0000256" key="2">
    <source>
        <dbReference type="SAM" id="SignalP"/>
    </source>
</evidence>
<proteinExistence type="predicted"/>
<feature type="region of interest" description="Disordered" evidence="1">
    <location>
        <begin position="143"/>
        <end position="173"/>
    </location>
</feature>
<dbReference type="SUPFAM" id="SSF110087">
    <property type="entry name" value="DR1885-like metal-binding protein"/>
    <property type="match status" value="1"/>
</dbReference>
<gene>
    <name evidence="3" type="ORF">SUH3_17935</name>
</gene>
<organism evidence="3 4">
    <name type="scientific">Pseudosulfitobacter pseudonitzschiae</name>
    <dbReference type="NCBI Taxonomy" id="1402135"/>
    <lineage>
        <taxon>Bacteria</taxon>
        <taxon>Pseudomonadati</taxon>
        <taxon>Pseudomonadota</taxon>
        <taxon>Alphaproteobacteria</taxon>
        <taxon>Rhodobacterales</taxon>
        <taxon>Roseobacteraceae</taxon>
        <taxon>Pseudosulfitobacter</taxon>
    </lineage>
</organism>
<dbReference type="Gene3D" id="2.60.40.1890">
    <property type="entry name" value="PCu(A)C copper chaperone"/>
    <property type="match status" value="1"/>
</dbReference>
<name>A0A073J0M4_9RHOB</name>
<evidence type="ECO:0000313" key="3">
    <source>
        <dbReference type="EMBL" id="KEJ96143.1"/>
    </source>
</evidence>
<evidence type="ECO:0000256" key="1">
    <source>
        <dbReference type="SAM" id="MobiDB-lite"/>
    </source>
</evidence>
<keyword evidence="2" id="KW-0732">Signal</keyword>
<accession>A0A073J0M4</accession>
<sequence length="173" mass="18473">MKLMKNLTAVAVSTLLSTAAFADGILVQDPYVRVSRPNAPTAAAFMTLVNESDSDDRLIEARSEIAKKVEMHTHVDQGGGVMAMTQIEDGIPLAAGHTHALARGGDHVMMMGLKQPLAQGDEVTVTLVFEKAGEVEVTIPVDNERKAEGASHGAMDHSQMDHSQMDHGAEKTD</sequence>
<dbReference type="PANTHER" id="PTHR36302">
    <property type="entry name" value="BLR7088 PROTEIN"/>
    <property type="match status" value="1"/>
</dbReference>
<protein>
    <submittedName>
        <fullName evidence="3">Copper-binding protein</fullName>
    </submittedName>
</protein>
<dbReference type="GeneID" id="68871039"/>
<dbReference type="InterPro" id="IPR036182">
    <property type="entry name" value="PCuAC_sf"/>
</dbReference>
<dbReference type="EMBL" id="JAMD01000004">
    <property type="protein sequence ID" value="KEJ96143.1"/>
    <property type="molecule type" value="Genomic_DNA"/>
</dbReference>
<feature type="chain" id="PRO_5001692006" evidence="2">
    <location>
        <begin position="23"/>
        <end position="173"/>
    </location>
</feature>
<reference evidence="3 4" key="1">
    <citation type="submission" date="2014-01" db="EMBL/GenBank/DDBJ databases">
        <title>Sulfitobacter sp. H3 (MCCC 1A00686) Genome Sequencing.</title>
        <authorList>
            <person name="Lai Q."/>
            <person name="Hong Z."/>
        </authorList>
    </citation>
    <scope>NUCLEOTIDE SEQUENCE [LARGE SCALE GENOMIC DNA]</scope>
    <source>
        <strain evidence="3 4">H3</strain>
    </source>
</reference>
<evidence type="ECO:0000313" key="4">
    <source>
        <dbReference type="Proteomes" id="UP000027746"/>
    </source>
</evidence>
<dbReference type="RefSeq" id="WP_051694220.1">
    <property type="nucleotide sequence ID" value="NZ_CP054599.1"/>
</dbReference>
<dbReference type="InterPro" id="IPR007410">
    <property type="entry name" value="LpqE-like"/>
</dbReference>
<keyword evidence="4" id="KW-1185">Reference proteome</keyword>
<dbReference type="AlphaFoldDB" id="A0A073J0M4"/>
<comment type="caution">
    <text evidence="3">The sequence shown here is derived from an EMBL/GenBank/DDBJ whole genome shotgun (WGS) entry which is preliminary data.</text>
</comment>
<dbReference type="Pfam" id="PF04314">
    <property type="entry name" value="PCuAC"/>
    <property type="match status" value="1"/>
</dbReference>
<dbReference type="PANTHER" id="PTHR36302:SF1">
    <property type="entry name" value="COPPER CHAPERONE PCU(A)C"/>
    <property type="match status" value="1"/>
</dbReference>
<dbReference type="Proteomes" id="UP000027746">
    <property type="component" value="Unassembled WGS sequence"/>
</dbReference>
<feature type="signal peptide" evidence="2">
    <location>
        <begin position="1"/>
        <end position="22"/>
    </location>
</feature>